<feature type="domain" description="Histidine kinase" evidence="14">
    <location>
        <begin position="229"/>
        <end position="441"/>
    </location>
</feature>
<dbReference type="InterPro" id="IPR036890">
    <property type="entry name" value="HATPase_C_sf"/>
</dbReference>
<dbReference type="PANTHER" id="PTHR45436">
    <property type="entry name" value="SENSOR HISTIDINE KINASE YKOH"/>
    <property type="match status" value="1"/>
</dbReference>
<dbReference type="Gene3D" id="1.10.287.130">
    <property type="match status" value="1"/>
</dbReference>
<feature type="transmembrane region" description="Helical" evidence="13">
    <location>
        <begin position="12"/>
        <end position="31"/>
    </location>
</feature>
<name>A0A2W5FQ04_9BACT</name>
<comment type="catalytic activity">
    <reaction evidence="1">
        <text>ATP + protein L-histidine = ADP + protein N-phospho-L-histidine.</text>
        <dbReference type="EC" id="2.7.13.3"/>
    </reaction>
</comment>
<dbReference type="GO" id="GO:0000155">
    <property type="term" value="F:phosphorelay sensor kinase activity"/>
    <property type="evidence" value="ECO:0007669"/>
    <property type="project" value="InterPro"/>
</dbReference>
<organism evidence="15 16">
    <name type="scientific">Micavibrio aeruginosavorus</name>
    <dbReference type="NCBI Taxonomy" id="349221"/>
    <lineage>
        <taxon>Bacteria</taxon>
        <taxon>Pseudomonadati</taxon>
        <taxon>Bdellovibrionota</taxon>
        <taxon>Bdellovibrionia</taxon>
        <taxon>Bdellovibrionales</taxon>
        <taxon>Pseudobdellovibrionaceae</taxon>
        <taxon>Micavibrio</taxon>
    </lineage>
</organism>
<dbReference type="SUPFAM" id="SSF55874">
    <property type="entry name" value="ATPase domain of HSP90 chaperone/DNA topoisomerase II/histidine kinase"/>
    <property type="match status" value="1"/>
</dbReference>
<dbReference type="AlphaFoldDB" id="A0A2W5FQ04"/>
<dbReference type="SMART" id="SM00388">
    <property type="entry name" value="HisKA"/>
    <property type="match status" value="1"/>
</dbReference>
<accession>A0A2W5FQ04</accession>
<dbReference type="Pfam" id="PF00512">
    <property type="entry name" value="HisKA"/>
    <property type="match status" value="1"/>
</dbReference>
<proteinExistence type="predicted"/>
<evidence type="ECO:0000256" key="5">
    <source>
        <dbReference type="ARBA" id="ARBA00022679"/>
    </source>
</evidence>
<keyword evidence="12 13" id="KW-0472">Membrane</keyword>
<evidence type="ECO:0000256" key="6">
    <source>
        <dbReference type="ARBA" id="ARBA00022692"/>
    </source>
</evidence>
<evidence type="ECO:0000256" key="9">
    <source>
        <dbReference type="ARBA" id="ARBA00022840"/>
    </source>
</evidence>
<evidence type="ECO:0000313" key="16">
    <source>
        <dbReference type="Proteomes" id="UP000249739"/>
    </source>
</evidence>
<dbReference type="Pfam" id="PF02518">
    <property type="entry name" value="HATPase_c"/>
    <property type="match status" value="1"/>
</dbReference>
<evidence type="ECO:0000256" key="7">
    <source>
        <dbReference type="ARBA" id="ARBA00022741"/>
    </source>
</evidence>
<protein>
    <recommendedName>
        <fullName evidence="3">histidine kinase</fullName>
        <ecNumber evidence="3">2.7.13.3</ecNumber>
    </recommendedName>
</protein>
<dbReference type="EC" id="2.7.13.3" evidence="3"/>
<keyword evidence="10 13" id="KW-1133">Transmembrane helix</keyword>
<keyword evidence="8" id="KW-0418">Kinase</keyword>
<evidence type="ECO:0000256" key="2">
    <source>
        <dbReference type="ARBA" id="ARBA00004141"/>
    </source>
</evidence>
<dbReference type="GO" id="GO:0005524">
    <property type="term" value="F:ATP binding"/>
    <property type="evidence" value="ECO:0007669"/>
    <property type="project" value="UniProtKB-KW"/>
</dbReference>
<evidence type="ECO:0000256" key="12">
    <source>
        <dbReference type="ARBA" id="ARBA00023136"/>
    </source>
</evidence>
<dbReference type="SUPFAM" id="SSF47384">
    <property type="entry name" value="Homodimeric domain of signal transducing histidine kinase"/>
    <property type="match status" value="1"/>
</dbReference>
<dbReference type="Gene3D" id="3.30.565.10">
    <property type="entry name" value="Histidine kinase-like ATPase, C-terminal domain"/>
    <property type="match status" value="1"/>
</dbReference>
<evidence type="ECO:0000259" key="14">
    <source>
        <dbReference type="PROSITE" id="PS50109"/>
    </source>
</evidence>
<keyword evidence="4" id="KW-0597">Phosphoprotein</keyword>
<evidence type="ECO:0000256" key="11">
    <source>
        <dbReference type="ARBA" id="ARBA00023012"/>
    </source>
</evidence>
<keyword evidence="11" id="KW-0902">Two-component regulatory system</keyword>
<comment type="subcellular location">
    <subcellularLocation>
        <location evidence="2">Membrane</location>
        <topology evidence="2">Multi-pass membrane protein</topology>
    </subcellularLocation>
</comment>
<dbReference type="InterPro" id="IPR003661">
    <property type="entry name" value="HisK_dim/P_dom"/>
</dbReference>
<evidence type="ECO:0000256" key="8">
    <source>
        <dbReference type="ARBA" id="ARBA00022777"/>
    </source>
</evidence>
<evidence type="ECO:0000256" key="13">
    <source>
        <dbReference type="SAM" id="Phobius"/>
    </source>
</evidence>
<evidence type="ECO:0000256" key="4">
    <source>
        <dbReference type="ARBA" id="ARBA00022553"/>
    </source>
</evidence>
<dbReference type="InterPro" id="IPR005467">
    <property type="entry name" value="His_kinase_dom"/>
</dbReference>
<dbReference type="InterPro" id="IPR050428">
    <property type="entry name" value="TCS_sensor_his_kinase"/>
</dbReference>
<dbReference type="InterPro" id="IPR004358">
    <property type="entry name" value="Sig_transdc_His_kin-like_C"/>
</dbReference>
<evidence type="ECO:0000313" key="15">
    <source>
        <dbReference type="EMBL" id="PZP56484.1"/>
    </source>
</evidence>
<dbReference type="PANTHER" id="PTHR45436:SF14">
    <property type="entry name" value="SENSOR PROTEIN QSEC"/>
    <property type="match status" value="1"/>
</dbReference>
<keyword evidence="9" id="KW-0067">ATP-binding</keyword>
<dbReference type="CDD" id="cd00075">
    <property type="entry name" value="HATPase"/>
    <property type="match status" value="1"/>
</dbReference>
<dbReference type="InterPro" id="IPR036097">
    <property type="entry name" value="HisK_dim/P_sf"/>
</dbReference>
<evidence type="ECO:0000256" key="10">
    <source>
        <dbReference type="ARBA" id="ARBA00022989"/>
    </source>
</evidence>
<evidence type="ECO:0000256" key="3">
    <source>
        <dbReference type="ARBA" id="ARBA00012438"/>
    </source>
</evidence>
<keyword evidence="5" id="KW-0808">Transferase</keyword>
<keyword evidence="6 13" id="KW-0812">Transmembrane</keyword>
<dbReference type="GO" id="GO:0005886">
    <property type="term" value="C:plasma membrane"/>
    <property type="evidence" value="ECO:0007669"/>
    <property type="project" value="TreeGrafter"/>
</dbReference>
<dbReference type="InterPro" id="IPR003594">
    <property type="entry name" value="HATPase_dom"/>
</dbReference>
<dbReference type="EMBL" id="QFOT01000024">
    <property type="protein sequence ID" value="PZP56484.1"/>
    <property type="molecule type" value="Genomic_DNA"/>
</dbReference>
<dbReference type="Proteomes" id="UP000249739">
    <property type="component" value="Unassembled WGS sequence"/>
</dbReference>
<feature type="transmembrane region" description="Helical" evidence="13">
    <location>
        <begin position="145"/>
        <end position="168"/>
    </location>
</feature>
<keyword evidence="7" id="KW-0547">Nucleotide-binding</keyword>
<dbReference type="PRINTS" id="PR00344">
    <property type="entry name" value="BCTRLSENSOR"/>
</dbReference>
<comment type="caution">
    <text evidence="15">The sequence shown here is derived from an EMBL/GenBank/DDBJ whole genome shotgun (WGS) entry which is preliminary data.</text>
</comment>
<sequence length="441" mass="49640">MTSIRKRLLVSILSTIILVTALLAIATYFAVREEMDELYDENMKQVAMVLARTGLEDDHSVLEEASENKKLKGEEEFLIQIWREGKIAYTSHPAINFALQKEGRKNFGRAIFEENKWRYYQLKDKNDIIQVSQALDKRHDVVKEIYRVLVVPILIQMPVLITLIWFLVGYGFKPLMLVSDHIKKRTAAFLEPLSVEKSPIEVRELLYALNDLLVRLKSSMDAQRSFTSDAAHELRTPLTAIGLQLDILKRASNAEEKEEAINSLDKGINRSIRLAQQLLELARQEPESITHPLTRISLNDVIKEAIEQGMTLSQMKSISLTFDLDQNLSIEGNAAQLGVMIGNLINNAIIYTPEQGNVKVIARKTDHQIFVDVSDDGIGIGTKDKERVFDRFYRVAGTGAIGSGLGLSIVKNIAAFHKIDIAILEGINNKGTTFRLLINSV</sequence>
<evidence type="ECO:0000256" key="1">
    <source>
        <dbReference type="ARBA" id="ARBA00000085"/>
    </source>
</evidence>
<dbReference type="SMART" id="SM00387">
    <property type="entry name" value="HATPase_c"/>
    <property type="match status" value="1"/>
</dbReference>
<gene>
    <name evidence="15" type="ORF">DI586_03585</name>
</gene>
<reference evidence="15 16" key="1">
    <citation type="submission" date="2017-08" db="EMBL/GenBank/DDBJ databases">
        <title>Infants hospitalized years apart are colonized by the same room-sourced microbial strains.</title>
        <authorList>
            <person name="Brooks B."/>
            <person name="Olm M.R."/>
            <person name="Firek B.A."/>
            <person name="Baker R."/>
            <person name="Thomas B.C."/>
            <person name="Morowitz M.J."/>
            <person name="Banfield J.F."/>
        </authorList>
    </citation>
    <scope>NUCLEOTIDE SEQUENCE [LARGE SCALE GENOMIC DNA]</scope>
    <source>
        <strain evidence="15">S2_006_000_R2_64</strain>
    </source>
</reference>
<dbReference type="CDD" id="cd00082">
    <property type="entry name" value="HisKA"/>
    <property type="match status" value="1"/>
</dbReference>
<dbReference type="PROSITE" id="PS50109">
    <property type="entry name" value="HIS_KIN"/>
    <property type="match status" value="1"/>
</dbReference>